<evidence type="ECO:0000313" key="1">
    <source>
        <dbReference type="EMBL" id="PSL34957.1"/>
    </source>
</evidence>
<keyword evidence="2" id="KW-1185">Reference proteome</keyword>
<organism evidence="1 2">
    <name type="scientific">Chitinophaga ginsengisoli</name>
    <dbReference type="NCBI Taxonomy" id="363837"/>
    <lineage>
        <taxon>Bacteria</taxon>
        <taxon>Pseudomonadati</taxon>
        <taxon>Bacteroidota</taxon>
        <taxon>Chitinophagia</taxon>
        <taxon>Chitinophagales</taxon>
        <taxon>Chitinophagaceae</taxon>
        <taxon>Chitinophaga</taxon>
    </lineage>
</organism>
<dbReference type="OrthoDB" id="1159314at2"/>
<dbReference type="RefSeq" id="WP_106601209.1">
    <property type="nucleotide sequence ID" value="NZ_PYGK01000002.1"/>
</dbReference>
<protein>
    <submittedName>
        <fullName evidence="1">Uncharacterized protein</fullName>
    </submittedName>
</protein>
<reference evidence="1 2" key="1">
    <citation type="submission" date="2018-03" db="EMBL/GenBank/DDBJ databases">
        <title>Genomic Encyclopedia of Archaeal and Bacterial Type Strains, Phase II (KMG-II): from individual species to whole genera.</title>
        <authorList>
            <person name="Goeker M."/>
        </authorList>
    </citation>
    <scope>NUCLEOTIDE SEQUENCE [LARGE SCALE GENOMIC DNA]</scope>
    <source>
        <strain evidence="1 2">DSM 18107</strain>
    </source>
</reference>
<accession>A0A2P8GLV7</accession>
<name>A0A2P8GLV7_9BACT</name>
<sequence>METQNLAAQKVLVAVPTENAQTTKLTISNVSADEIDVDYDTMPGNQPSTYGNFLAIWQNPNSVPWNTEPLQPIFYIQTNTPSGSAAFTGLNVNNNDYIIGYSAGPILTGGGNIQKYGNVCATAYIPKASEGGTGNIFTPSISGINIGTTSVSFQFDLPDGILPLTNGAWAGLWRGANPSFYTVAPQSFIPISLDFSSGRAAFNNVSIGRGLTYTIGIFMSGYKSAGGSTQRTLACSASFTN</sequence>
<evidence type="ECO:0000313" key="2">
    <source>
        <dbReference type="Proteomes" id="UP000240978"/>
    </source>
</evidence>
<gene>
    <name evidence="1" type="ORF">CLV42_102531</name>
</gene>
<proteinExistence type="predicted"/>
<dbReference type="Proteomes" id="UP000240978">
    <property type="component" value="Unassembled WGS sequence"/>
</dbReference>
<comment type="caution">
    <text evidence="1">The sequence shown here is derived from an EMBL/GenBank/DDBJ whole genome shotgun (WGS) entry which is preliminary data.</text>
</comment>
<dbReference type="AlphaFoldDB" id="A0A2P8GLV7"/>
<dbReference type="EMBL" id="PYGK01000002">
    <property type="protein sequence ID" value="PSL34957.1"/>
    <property type="molecule type" value="Genomic_DNA"/>
</dbReference>